<dbReference type="PANTHER" id="PTHR38340">
    <property type="entry name" value="S-LAYER PROTEIN"/>
    <property type="match status" value="1"/>
</dbReference>
<dbReference type="SUPFAM" id="SSF69318">
    <property type="entry name" value="Integrin alpha N-terminal domain"/>
    <property type="match status" value="1"/>
</dbReference>
<dbReference type="Pfam" id="PF00353">
    <property type="entry name" value="HemolysinCabind"/>
    <property type="match status" value="1"/>
</dbReference>
<sequence length="385" mass="40570">MEVDGGDGNDRLYGGLLNDVIRGGAGNDVLDGFDGADIILAGSGRDTVYGGEGNDFICGDAGNDFLIGENGNDILFGGGDSADDLRGGNGTNLVVRAACLTSPILGDWNGDGRDEPASHIASHGIFLLFDPVRPFFQFGQAGAKPLVGDWNGDGKDDIGVYQQAATPTQQNTYILDEGVPGSSGESAYSFGLPGDLPLIGDWNGDRRDDVGVYRANAPGGPRYFLDEGPRGYTGMYPGEIGYQFGLAGDQPIIGDWDGNGTDDFGIFRTASGRYFLDEGARGYSGQTAGELGYQFGLAGDTPLVGDWNGDGKDDFGVFRNNASGYTTFFFDVGARGWTGQSQDELGYSFGLVGDNPLIGDWNGDGKDDFGVLRSTTGVVYRRNRA</sequence>
<keyword evidence="2" id="KW-0964">Secreted</keyword>
<evidence type="ECO:0000313" key="3">
    <source>
        <dbReference type="EMBL" id="QDU29056.1"/>
    </source>
</evidence>
<dbReference type="GO" id="GO:0005576">
    <property type="term" value="C:extracellular region"/>
    <property type="evidence" value="ECO:0007669"/>
    <property type="project" value="UniProtKB-SubCell"/>
</dbReference>
<reference evidence="3 4" key="1">
    <citation type="submission" date="2019-02" db="EMBL/GenBank/DDBJ databases">
        <title>Deep-cultivation of Planctomycetes and their phenomic and genomic characterization uncovers novel biology.</title>
        <authorList>
            <person name="Wiegand S."/>
            <person name="Jogler M."/>
            <person name="Boedeker C."/>
            <person name="Pinto D."/>
            <person name="Vollmers J."/>
            <person name="Rivas-Marin E."/>
            <person name="Kohn T."/>
            <person name="Peeters S.H."/>
            <person name="Heuer A."/>
            <person name="Rast P."/>
            <person name="Oberbeckmann S."/>
            <person name="Bunk B."/>
            <person name="Jeske O."/>
            <person name="Meyerdierks A."/>
            <person name="Storesund J.E."/>
            <person name="Kallscheuer N."/>
            <person name="Luecker S."/>
            <person name="Lage O.M."/>
            <person name="Pohl T."/>
            <person name="Merkel B.J."/>
            <person name="Hornburger P."/>
            <person name="Mueller R.-W."/>
            <person name="Bruemmer F."/>
            <person name="Labrenz M."/>
            <person name="Spormann A.M."/>
            <person name="Op den Camp H."/>
            <person name="Overmann J."/>
            <person name="Amann R."/>
            <person name="Jetten M.S.M."/>
            <person name="Mascher T."/>
            <person name="Medema M.H."/>
            <person name="Devos D.P."/>
            <person name="Kaster A.-K."/>
            <person name="Ovreas L."/>
            <person name="Rohde M."/>
            <person name="Galperin M.Y."/>
            <person name="Jogler C."/>
        </authorList>
    </citation>
    <scope>NUCLEOTIDE SEQUENCE [LARGE SCALE GENOMIC DNA]</scope>
    <source>
        <strain evidence="3 4">ETA_A8</strain>
    </source>
</reference>
<organism evidence="3 4">
    <name type="scientific">Anatilimnocola aggregata</name>
    <dbReference type="NCBI Taxonomy" id="2528021"/>
    <lineage>
        <taxon>Bacteria</taxon>
        <taxon>Pseudomonadati</taxon>
        <taxon>Planctomycetota</taxon>
        <taxon>Planctomycetia</taxon>
        <taxon>Pirellulales</taxon>
        <taxon>Pirellulaceae</taxon>
        <taxon>Anatilimnocola</taxon>
    </lineage>
</organism>
<accession>A0A517YFQ6</accession>
<dbReference type="InterPro" id="IPR028994">
    <property type="entry name" value="Integrin_alpha_N"/>
</dbReference>
<keyword evidence="4" id="KW-1185">Reference proteome</keyword>
<evidence type="ECO:0000256" key="2">
    <source>
        <dbReference type="ARBA" id="ARBA00022525"/>
    </source>
</evidence>
<name>A0A517YFQ6_9BACT</name>
<dbReference type="KEGG" id="aagg:ETAA8_41630"/>
<dbReference type="EMBL" id="CP036274">
    <property type="protein sequence ID" value="QDU29056.1"/>
    <property type="molecule type" value="Genomic_DNA"/>
</dbReference>
<dbReference type="Gene3D" id="2.40.128.340">
    <property type="match status" value="1"/>
</dbReference>
<dbReference type="Proteomes" id="UP000315017">
    <property type="component" value="Chromosome"/>
</dbReference>
<dbReference type="AlphaFoldDB" id="A0A517YFQ6"/>
<dbReference type="PANTHER" id="PTHR38340:SF1">
    <property type="entry name" value="S-LAYER PROTEIN"/>
    <property type="match status" value="1"/>
</dbReference>
<comment type="subcellular location">
    <subcellularLocation>
        <location evidence="1">Secreted</location>
    </subcellularLocation>
</comment>
<proteinExistence type="predicted"/>
<protein>
    <submittedName>
        <fullName evidence="3">RTX-I toxin determinant A from serotypes 1/9</fullName>
    </submittedName>
</protein>
<evidence type="ECO:0000313" key="4">
    <source>
        <dbReference type="Proteomes" id="UP000315017"/>
    </source>
</evidence>
<evidence type="ECO:0000256" key="1">
    <source>
        <dbReference type="ARBA" id="ARBA00004613"/>
    </source>
</evidence>
<dbReference type="SUPFAM" id="SSF51120">
    <property type="entry name" value="beta-Roll"/>
    <property type="match status" value="1"/>
</dbReference>
<gene>
    <name evidence="3" type="primary">apxIA_4</name>
    <name evidence="3" type="ORF">ETAA8_41630</name>
</gene>
<dbReference type="GO" id="GO:0005509">
    <property type="term" value="F:calcium ion binding"/>
    <property type="evidence" value="ECO:0007669"/>
    <property type="project" value="InterPro"/>
</dbReference>
<dbReference type="InterPro" id="IPR050557">
    <property type="entry name" value="RTX_toxin/Mannuronan_C5-epim"/>
</dbReference>
<dbReference type="Gene3D" id="2.150.10.10">
    <property type="entry name" value="Serralysin-like metalloprotease, C-terminal"/>
    <property type="match status" value="2"/>
</dbReference>
<dbReference type="PRINTS" id="PR00313">
    <property type="entry name" value="CABNDNGRPT"/>
</dbReference>
<dbReference type="InterPro" id="IPR001343">
    <property type="entry name" value="Hemolysn_Ca-bd"/>
</dbReference>
<dbReference type="InterPro" id="IPR011049">
    <property type="entry name" value="Serralysin-like_metalloprot_C"/>
</dbReference>